<organism evidence="2 3">
    <name type="scientific">Salinibacter ruber</name>
    <dbReference type="NCBI Taxonomy" id="146919"/>
    <lineage>
        <taxon>Bacteria</taxon>
        <taxon>Pseudomonadati</taxon>
        <taxon>Rhodothermota</taxon>
        <taxon>Rhodothermia</taxon>
        <taxon>Rhodothermales</taxon>
        <taxon>Salinibacteraceae</taxon>
        <taxon>Salinibacter</taxon>
    </lineage>
</organism>
<name>A0A9X2PZ84_9BACT</name>
<dbReference type="Pfam" id="PF17186">
    <property type="entry name" value="Lipocalin_9"/>
    <property type="match status" value="1"/>
</dbReference>
<reference evidence="2" key="1">
    <citation type="submission" date="2022-08" db="EMBL/GenBank/DDBJ databases">
        <title>Genomic Encyclopedia of Type Strains, Phase V (KMG-V): Genome sequencing to study the core and pangenomes of soil and plant-associated prokaryotes.</title>
        <authorList>
            <person name="Whitman W."/>
        </authorList>
    </citation>
    <scope>NUCLEOTIDE SEQUENCE</scope>
    <source>
        <strain evidence="2">0</strain>
    </source>
</reference>
<proteinExistence type="predicted"/>
<sequence>MTRSVSILAVLAAAVAGLGLGAYWLTASSGEAELQTSVSVSEAMAGDTTGYRRATAPRAFTFPEDYGPHPGYKTEWWYVTGTLSGPDAQPYGYELTIFRTGLTPPDEAPDSPPAGWRTNQLYLAHFAVTDGATEEFHAFERFQRGGAGLAGAQSSPFRVWLDDWSMTGPDSSAFPLRLRAQQEGIGIDLALRPTKPRVLQGDQGLSQKGPGGGNASYYYSYTRLATEGTLVLSGDTLSVTGNSWMDREWSTSALGPDQEGWDWFSLQLDDGRDLMYYQLRRTDGTPSRFSEGVIVGPDGATQTLDRSDVSVEVLETWTSPDGTHTYPVDWTLRVPDEDIDLRITPLFPDQELDVSVRYWEGFVRVKGSATGRGYVEMTGYGDSPGSPVS</sequence>
<keyword evidence="2" id="KW-0378">Hydrolase</keyword>
<gene>
    <name evidence="2" type="ORF">GGP71_000538</name>
</gene>
<evidence type="ECO:0000259" key="1">
    <source>
        <dbReference type="Pfam" id="PF07143"/>
    </source>
</evidence>
<dbReference type="SUPFAM" id="SSF159245">
    <property type="entry name" value="AttH-like"/>
    <property type="match status" value="1"/>
</dbReference>
<evidence type="ECO:0000313" key="2">
    <source>
        <dbReference type="EMBL" id="MCS3676631.1"/>
    </source>
</evidence>
<dbReference type="EMBL" id="JANUAU010000002">
    <property type="protein sequence ID" value="MCS3676631.1"/>
    <property type="molecule type" value="Genomic_DNA"/>
</dbReference>
<evidence type="ECO:0000313" key="3">
    <source>
        <dbReference type="Proteomes" id="UP001155027"/>
    </source>
</evidence>
<dbReference type="Gene3D" id="2.40.370.10">
    <property type="entry name" value="AttH-like domain"/>
    <property type="match status" value="2"/>
</dbReference>
<dbReference type="InterPro" id="IPR010791">
    <property type="entry name" value="AttH_dom"/>
</dbReference>
<dbReference type="Proteomes" id="UP001155027">
    <property type="component" value="Unassembled WGS sequence"/>
</dbReference>
<feature type="domain" description="AttH" evidence="1">
    <location>
        <begin position="74"/>
        <end position="251"/>
    </location>
</feature>
<protein>
    <submittedName>
        <fullName evidence="2">Secreted hydrolase</fullName>
    </submittedName>
</protein>
<accession>A0A9X2PZ84</accession>
<dbReference type="Pfam" id="PF07143">
    <property type="entry name" value="CrtC"/>
    <property type="match status" value="1"/>
</dbReference>
<dbReference type="InterPro" id="IPR023374">
    <property type="entry name" value="AttH-like_dom_sf"/>
</dbReference>
<comment type="caution">
    <text evidence="2">The sequence shown here is derived from an EMBL/GenBank/DDBJ whole genome shotgun (WGS) entry which is preliminary data.</text>
</comment>
<dbReference type="GO" id="GO:0016787">
    <property type="term" value="F:hydrolase activity"/>
    <property type="evidence" value="ECO:0007669"/>
    <property type="project" value="UniProtKB-KW"/>
</dbReference>
<dbReference type="PANTHER" id="PTHR38591:SF1">
    <property type="entry name" value="BLL1000 PROTEIN"/>
    <property type="match status" value="1"/>
</dbReference>
<dbReference type="PANTHER" id="PTHR38591">
    <property type="entry name" value="HYDROLASE"/>
    <property type="match status" value="1"/>
</dbReference>
<dbReference type="AlphaFoldDB" id="A0A9X2PZ84"/>
<dbReference type="RefSeq" id="WP_208423946.1">
    <property type="nucleotide sequence ID" value="NZ_JANTZH010000019.1"/>
</dbReference>